<dbReference type="EMBL" id="ML978082">
    <property type="protein sequence ID" value="KAF2008581.1"/>
    <property type="molecule type" value="Genomic_DNA"/>
</dbReference>
<gene>
    <name evidence="3" type="ORF">BU24DRAFT_93577</name>
</gene>
<name>A0A6A5X6Q9_9PLEO</name>
<dbReference type="SUPFAM" id="SSF56300">
    <property type="entry name" value="Metallo-dependent phosphatases"/>
    <property type="match status" value="1"/>
</dbReference>
<dbReference type="GeneID" id="54292217"/>
<feature type="domain" description="Calcineurin-like phosphoesterase" evidence="2">
    <location>
        <begin position="135"/>
        <end position="354"/>
    </location>
</feature>
<dbReference type="GO" id="GO:0005737">
    <property type="term" value="C:cytoplasm"/>
    <property type="evidence" value="ECO:0007669"/>
    <property type="project" value="TreeGrafter"/>
</dbReference>
<evidence type="ECO:0000256" key="1">
    <source>
        <dbReference type="SAM" id="Phobius"/>
    </source>
</evidence>
<evidence type="ECO:0000313" key="4">
    <source>
        <dbReference type="Proteomes" id="UP000799778"/>
    </source>
</evidence>
<dbReference type="InterPro" id="IPR050126">
    <property type="entry name" value="Ap4A_hydrolase"/>
</dbReference>
<feature type="transmembrane region" description="Helical" evidence="1">
    <location>
        <begin position="66"/>
        <end position="85"/>
    </location>
</feature>
<dbReference type="Proteomes" id="UP000799778">
    <property type="component" value="Unassembled WGS sequence"/>
</dbReference>
<keyword evidence="1" id="KW-1133">Transmembrane helix</keyword>
<proteinExistence type="predicted"/>
<dbReference type="PANTHER" id="PTHR42850">
    <property type="entry name" value="METALLOPHOSPHOESTERASE"/>
    <property type="match status" value="1"/>
</dbReference>
<dbReference type="Pfam" id="PF00149">
    <property type="entry name" value="Metallophos"/>
    <property type="match status" value="1"/>
</dbReference>
<dbReference type="GO" id="GO:0016791">
    <property type="term" value="F:phosphatase activity"/>
    <property type="evidence" value="ECO:0007669"/>
    <property type="project" value="TreeGrafter"/>
</dbReference>
<dbReference type="Gene3D" id="3.60.21.10">
    <property type="match status" value="1"/>
</dbReference>
<evidence type="ECO:0000313" key="3">
    <source>
        <dbReference type="EMBL" id="KAF2008581.1"/>
    </source>
</evidence>
<dbReference type="AlphaFoldDB" id="A0A6A5X6Q9"/>
<dbReference type="PANTHER" id="PTHR42850:SF4">
    <property type="entry name" value="ZINC-DEPENDENT ENDOPOLYPHOSPHATASE"/>
    <property type="match status" value="1"/>
</dbReference>
<dbReference type="GO" id="GO:0006798">
    <property type="term" value="P:polyphosphate catabolic process"/>
    <property type="evidence" value="ECO:0007669"/>
    <property type="project" value="TreeGrafter"/>
</dbReference>
<keyword evidence="1" id="KW-0812">Transmembrane</keyword>
<dbReference type="InterPro" id="IPR004843">
    <property type="entry name" value="Calcineurin-like_PHP"/>
</dbReference>
<reference evidence="3" key="1">
    <citation type="journal article" date="2020" name="Stud. Mycol.">
        <title>101 Dothideomycetes genomes: a test case for predicting lifestyles and emergence of pathogens.</title>
        <authorList>
            <person name="Haridas S."/>
            <person name="Albert R."/>
            <person name="Binder M."/>
            <person name="Bloem J."/>
            <person name="Labutti K."/>
            <person name="Salamov A."/>
            <person name="Andreopoulos B."/>
            <person name="Baker S."/>
            <person name="Barry K."/>
            <person name="Bills G."/>
            <person name="Bluhm B."/>
            <person name="Cannon C."/>
            <person name="Castanera R."/>
            <person name="Culley D."/>
            <person name="Daum C."/>
            <person name="Ezra D."/>
            <person name="Gonzalez J."/>
            <person name="Henrissat B."/>
            <person name="Kuo A."/>
            <person name="Liang C."/>
            <person name="Lipzen A."/>
            <person name="Lutzoni F."/>
            <person name="Magnuson J."/>
            <person name="Mondo S."/>
            <person name="Nolan M."/>
            <person name="Ohm R."/>
            <person name="Pangilinan J."/>
            <person name="Park H.-J."/>
            <person name="Ramirez L."/>
            <person name="Alfaro M."/>
            <person name="Sun H."/>
            <person name="Tritt A."/>
            <person name="Yoshinaga Y."/>
            <person name="Zwiers L.-H."/>
            <person name="Turgeon B."/>
            <person name="Goodwin S."/>
            <person name="Spatafora J."/>
            <person name="Crous P."/>
            <person name="Grigoriev I."/>
        </authorList>
    </citation>
    <scope>NUCLEOTIDE SEQUENCE</scope>
    <source>
        <strain evidence="3">CBS 175.79</strain>
    </source>
</reference>
<evidence type="ECO:0000259" key="2">
    <source>
        <dbReference type="Pfam" id="PF00149"/>
    </source>
</evidence>
<dbReference type="InterPro" id="IPR029052">
    <property type="entry name" value="Metallo-depent_PP-like"/>
</dbReference>
<sequence>MYHNNFDGRPESLRLIDLIPDNNVYASDEEDSFYRHDDDDDYIIHPKWRALAQQTSQKIPRRVQRFSAICLVLLLVAWITWKIHYGPQYAERKQLIMEMDTVPEAAYGTSLRPVFKDMIHMKTLDEKHLPKGDKRLVIVGDVHGCKEELEQLLQEVGFDEKNDHLILTGDIIAKGPDSKGVVSLAEKLGASCVRGNHEDKVLLSLQESSHRHAGLQGPDEDPDRETDFLEEQSFSHGDYKLRKFAKSFSKKQIGWLKECPVILRVGHIPDIGDLVVVHAGLVPDMPLEQQDPFQCMNMRTIDLKTRIPSESRDHTHWEKFWNHQQKKLPKKERLTVAYGHDAKRGLNINKYTFGLDSNCVRGGKLTAMVIDAAGKQKIVQIKCKTNYTEKELPPEDS</sequence>
<accession>A0A6A5X6Q9</accession>
<organism evidence="3 4">
    <name type="scientific">Aaosphaeria arxii CBS 175.79</name>
    <dbReference type="NCBI Taxonomy" id="1450172"/>
    <lineage>
        <taxon>Eukaryota</taxon>
        <taxon>Fungi</taxon>
        <taxon>Dikarya</taxon>
        <taxon>Ascomycota</taxon>
        <taxon>Pezizomycotina</taxon>
        <taxon>Dothideomycetes</taxon>
        <taxon>Pleosporomycetidae</taxon>
        <taxon>Pleosporales</taxon>
        <taxon>Pleosporales incertae sedis</taxon>
        <taxon>Aaosphaeria</taxon>
    </lineage>
</organism>
<dbReference type="RefSeq" id="XP_033376920.1">
    <property type="nucleotide sequence ID" value="XM_033534820.1"/>
</dbReference>
<dbReference type="GO" id="GO:0000298">
    <property type="term" value="F:endopolyphosphatase activity"/>
    <property type="evidence" value="ECO:0007669"/>
    <property type="project" value="TreeGrafter"/>
</dbReference>
<protein>
    <submittedName>
        <fullName evidence="3">Metallo-dependent phosphatase</fullName>
    </submittedName>
</protein>
<keyword evidence="1" id="KW-0472">Membrane</keyword>
<dbReference type="CDD" id="cd00144">
    <property type="entry name" value="MPP_PPP_family"/>
    <property type="match status" value="1"/>
</dbReference>
<keyword evidence="4" id="KW-1185">Reference proteome</keyword>
<dbReference type="OrthoDB" id="10267127at2759"/>